<name>A0A2T5G7X9_HYDSH</name>
<comment type="caution">
    <text evidence="11">The sequence shown here is derived from an EMBL/GenBank/DDBJ whole genome shotgun (WGS) entry which is preliminary data.</text>
</comment>
<organism evidence="11 12">
    <name type="scientific">Hydrogenibacillus schlegelii</name>
    <name type="common">Bacillus schlegelii</name>
    <dbReference type="NCBI Taxonomy" id="1484"/>
    <lineage>
        <taxon>Bacteria</taxon>
        <taxon>Bacillati</taxon>
        <taxon>Bacillota</taxon>
        <taxon>Bacilli</taxon>
        <taxon>Bacillales</taxon>
        <taxon>Bacillales Family X. Incertae Sedis</taxon>
        <taxon>Hydrogenibacillus</taxon>
    </lineage>
</organism>
<dbReference type="GO" id="GO:0015190">
    <property type="term" value="F:L-leucine transmembrane transporter activity"/>
    <property type="evidence" value="ECO:0007669"/>
    <property type="project" value="TreeGrafter"/>
</dbReference>
<dbReference type="InterPro" id="IPR001851">
    <property type="entry name" value="ABC_transp_permease"/>
</dbReference>
<dbReference type="CDD" id="cd06582">
    <property type="entry name" value="TM_PBP1_LivH_like"/>
    <property type="match status" value="1"/>
</dbReference>
<keyword evidence="8 10" id="KW-0472">Membrane</keyword>
<dbReference type="GO" id="GO:0005304">
    <property type="term" value="F:L-valine transmembrane transporter activity"/>
    <property type="evidence" value="ECO:0007669"/>
    <property type="project" value="TreeGrafter"/>
</dbReference>
<dbReference type="GO" id="GO:1903806">
    <property type="term" value="P:L-isoleucine import across plasma membrane"/>
    <property type="evidence" value="ECO:0007669"/>
    <property type="project" value="TreeGrafter"/>
</dbReference>
<reference evidence="11 12" key="1">
    <citation type="submission" date="2017-08" db="EMBL/GenBank/DDBJ databases">
        <title>Burning lignite coal seam in the remote Altai Mountains harbors a hydrogen-driven thermophilic microbial community.</title>
        <authorList>
            <person name="Kadnikov V.V."/>
            <person name="Mardanov A.V."/>
            <person name="Ivasenko D."/>
            <person name="Beletsky A.V."/>
            <person name="Karnachuk O.V."/>
            <person name="Ravin N.V."/>
        </authorList>
    </citation>
    <scope>NUCLEOTIDE SEQUENCE [LARGE SCALE GENOMIC DNA]</scope>
    <source>
        <strain evidence="11">AL33</strain>
    </source>
</reference>
<keyword evidence="6" id="KW-0029">Amino-acid transport</keyword>
<evidence type="ECO:0000256" key="1">
    <source>
        <dbReference type="ARBA" id="ARBA00004651"/>
    </source>
</evidence>
<dbReference type="GO" id="GO:0015188">
    <property type="term" value="F:L-isoleucine transmembrane transporter activity"/>
    <property type="evidence" value="ECO:0007669"/>
    <property type="project" value="TreeGrafter"/>
</dbReference>
<dbReference type="GO" id="GO:0015808">
    <property type="term" value="P:L-alanine transport"/>
    <property type="evidence" value="ECO:0007669"/>
    <property type="project" value="TreeGrafter"/>
</dbReference>
<evidence type="ECO:0000256" key="2">
    <source>
        <dbReference type="ARBA" id="ARBA00022448"/>
    </source>
</evidence>
<dbReference type="GO" id="GO:0005886">
    <property type="term" value="C:plasma membrane"/>
    <property type="evidence" value="ECO:0007669"/>
    <property type="project" value="UniProtKB-SubCell"/>
</dbReference>
<feature type="transmembrane region" description="Helical" evidence="10">
    <location>
        <begin position="285"/>
        <end position="307"/>
    </location>
</feature>
<evidence type="ECO:0000256" key="6">
    <source>
        <dbReference type="ARBA" id="ARBA00022970"/>
    </source>
</evidence>
<sequence>MRGEGGKRPQGASPPFFDEKDGASMNWLQQLLNGISVGSIYALIALGYTMVYGIVKLINFAHGDVFMLGAFIGFYAITVLHLGFIPAILLTMAVTSLIGVLIERVAYRRLRNSPRIAALTTAIGVSLFIEYTTIYVRGAQPDVYPDLFGDRVIRVFGATTRVDTLVILLIAVLLMLLLQWIVHYTKIGKAMRAVSYDADAARLMGISVDRTISWTFALGSALAGAAGVIFGLYYTKIDPLMGLIPGLKAFVAAVMGGIGSIPGAMVGGLLLGLVETGVSALGFSLFRDAVAFIILILILLFMPQGLFGKNVREKV</sequence>
<keyword evidence="3" id="KW-1003">Cell membrane</keyword>
<evidence type="ECO:0000256" key="7">
    <source>
        <dbReference type="ARBA" id="ARBA00022989"/>
    </source>
</evidence>
<protein>
    <submittedName>
        <fullName evidence="11">High-affinity branched-chain amino acid transport system permease protein LivH</fullName>
    </submittedName>
</protein>
<dbReference type="Pfam" id="PF02653">
    <property type="entry name" value="BPD_transp_2"/>
    <property type="match status" value="1"/>
</dbReference>
<keyword evidence="2" id="KW-0813">Transport</keyword>
<feature type="transmembrane region" description="Helical" evidence="10">
    <location>
        <begin position="249"/>
        <end position="273"/>
    </location>
</feature>
<feature type="transmembrane region" description="Helical" evidence="10">
    <location>
        <begin position="31"/>
        <end position="50"/>
    </location>
</feature>
<keyword evidence="4" id="KW-0997">Cell inner membrane</keyword>
<evidence type="ECO:0000256" key="8">
    <source>
        <dbReference type="ARBA" id="ARBA00023136"/>
    </source>
</evidence>
<feature type="transmembrane region" description="Helical" evidence="10">
    <location>
        <begin position="83"/>
        <end position="102"/>
    </location>
</feature>
<gene>
    <name evidence="11" type="ORF">HSCHL_0679</name>
</gene>
<comment type="subcellular location">
    <subcellularLocation>
        <location evidence="1">Cell membrane</location>
        <topology evidence="1">Multi-pass membrane protein</topology>
    </subcellularLocation>
</comment>
<dbReference type="GO" id="GO:0015192">
    <property type="term" value="F:L-phenylalanine transmembrane transporter activity"/>
    <property type="evidence" value="ECO:0007669"/>
    <property type="project" value="TreeGrafter"/>
</dbReference>
<evidence type="ECO:0000256" key="9">
    <source>
        <dbReference type="ARBA" id="ARBA00037998"/>
    </source>
</evidence>
<dbReference type="Proteomes" id="UP000244180">
    <property type="component" value="Unassembled WGS sequence"/>
</dbReference>
<accession>A0A2T5G7X9</accession>
<dbReference type="InterPro" id="IPR052157">
    <property type="entry name" value="BCAA_transport_permease"/>
</dbReference>
<proteinExistence type="inferred from homology"/>
<evidence type="ECO:0000256" key="10">
    <source>
        <dbReference type="SAM" id="Phobius"/>
    </source>
</evidence>
<evidence type="ECO:0000256" key="3">
    <source>
        <dbReference type="ARBA" id="ARBA00022475"/>
    </source>
</evidence>
<feature type="transmembrane region" description="Helical" evidence="10">
    <location>
        <begin position="212"/>
        <end position="234"/>
    </location>
</feature>
<evidence type="ECO:0000256" key="5">
    <source>
        <dbReference type="ARBA" id="ARBA00022692"/>
    </source>
</evidence>
<dbReference type="AlphaFoldDB" id="A0A2T5G7X9"/>
<dbReference type="EMBL" id="PEBV01000029">
    <property type="protein sequence ID" value="PTQ52258.1"/>
    <property type="molecule type" value="Genomic_DNA"/>
</dbReference>
<evidence type="ECO:0000313" key="12">
    <source>
        <dbReference type="Proteomes" id="UP000244180"/>
    </source>
</evidence>
<dbReference type="GO" id="GO:0042941">
    <property type="term" value="P:D-alanine transmembrane transport"/>
    <property type="evidence" value="ECO:0007669"/>
    <property type="project" value="TreeGrafter"/>
</dbReference>
<keyword evidence="5 10" id="KW-0812">Transmembrane</keyword>
<dbReference type="PANTHER" id="PTHR11795:SF371">
    <property type="entry name" value="HIGH-AFFINITY BRANCHED-CHAIN AMINO ACID TRANSPORT SYSTEM PERMEASE PROTEIN LIVH"/>
    <property type="match status" value="1"/>
</dbReference>
<feature type="transmembrane region" description="Helical" evidence="10">
    <location>
        <begin position="114"/>
        <end position="136"/>
    </location>
</feature>
<evidence type="ECO:0000313" key="11">
    <source>
        <dbReference type="EMBL" id="PTQ52258.1"/>
    </source>
</evidence>
<dbReference type="PANTHER" id="PTHR11795">
    <property type="entry name" value="BRANCHED-CHAIN AMINO ACID TRANSPORT SYSTEM PERMEASE PROTEIN LIVH"/>
    <property type="match status" value="1"/>
</dbReference>
<feature type="transmembrane region" description="Helical" evidence="10">
    <location>
        <begin position="164"/>
        <end position="182"/>
    </location>
</feature>
<keyword evidence="7 10" id="KW-1133">Transmembrane helix</keyword>
<comment type="similarity">
    <text evidence="9">Belongs to the binding-protein-dependent transport system permease family. LivHM subfamily.</text>
</comment>
<evidence type="ECO:0000256" key="4">
    <source>
        <dbReference type="ARBA" id="ARBA00022519"/>
    </source>
</evidence>